<accession>A0AC59ZHW5</accession>
<reference evidence="1" key="2">
    <citation type="submission" date="2025-03" db="EMBL/GenBank/DDBJ databases">
        <authorList>
            <consortium name="ELIXIR-Norway"/>
            <consortium name="Elixir Norway"/>
        </authorList>
    </citation>
    <scope>NUCLEOTIDE SEQUENCE</scope>
</reference>
<dbReference type="EMBL" id="OX596087">
    <property type="protein sequence ID" value="CAN0432122.1"/>
    <property type="molecule type" value="Genomic_DNA"/>
</dbReference>
<evidence type="ECO:0000313" key="2">
    <source>
        <dbReference type="Proteomes" id="UP001162501"/>
    </source>
</evidence>
<organism evidence="1 2">
    <name type="scientific">Rangifer tarandus platyrhynchus</name>
    <name type="common">Svalbard reindeer</name>
    <dbReference type="NCBI Taxonomy" id="3082113"/>
    <lineage>
        <taxon>Eukaryota</taxon>
        <taxon>Metazoa</taxon>
        <taxon>Chordata</taxon>
        <taxon>Craniata</taxon>
        <taxon>Vertebrata</taxon>
        <taxon>Euteleostomi</taxon>
        <taxon>Mammalia</taxon>
        <taxon>Eutheria</taxon>
        <taxon>Laurasiatheria</taxon>
        <taxon>Artiodactyla</taxon>
        <taxon>Ruminantia</taxon>
        <taxon>Pecora</taxon>
        <taxon>Cervidae</taxon>
        <taxon>Odocoileinae</taxon>
        <taxon>Rangifer</taxon>
    </lineage>
</organism>
<proteinExistence type="predicted"/>
<sequence>MAAEGAICGLAHGGRREAAAEEPLPLSWAWCVSRACLSRRRLGRRQQFARAVVTNDYSIEPHSARWVVRKEIKWIPQQVAMALSLRGSEIPHQGSNPRSPALRAWRLNHWTTREVPC</sequence>
<gene>
    <name evidence="1" type="ORF">MRATA1EN22A_LOCUS18732</name>
</gene>
<dbReference type="Proteomes" id="UP001162501">
    <property type="component" value="Chromosome 3"/>
</dbReference>
<protein>
    <submittedName>
        <fullName evidence="1">Uncharacterized protein</fullName>
    </submittedName>
</protein>
<reference evidence="1" key="1">
    <citation type="submission" date="2023-05" db="EMBL/GenBank/DDBJ databases">
        <authorList>
            <consortium name="ELIXIR-Norway"/>
        </authorList>
    </citation>
    <scope>NUCLEOTIDE SEQUENCE</scope>
</reference>
<evidence type="ECO:0000313" key="1">
    <source>
        <dbReference type="EMBL" id="CAN0432122.1"/>
    </source>
</evidence>
<name>A0AC59ZHW5_RANTA</name>